<dbReference type="InterPro" id="IPR011576">
    <property type="entry name" value="Pyridox_Oxase_N"/>
</dbReference>
<comment type="similarity">
    <text evidence="1 5">Belongs to the pyridoxamine 5'-phosphate oxidase family.</text>
</comment>
<feature type="binding site" evidence="5 6">
    <location>
        <position position="124"/>
    </location>
    <ligand>
        <name>substrate</name>
    </ligand>
</feature>
<organism evidence="10 11">
    <name type="scientific">Flammeovirga pacifica</name>
    <dbReference type="NCBI Taxonomy" id="915059"/>
    <lineage>
        <taxon>Bacteria</taxon>
        <taxon>Pseudomonadati</taxon>
        <taxon>Bacteroidota</taxon>
        <taxon>Cytophagia</taxon>
        <taxon>Cytophagales</taxon>
        <taxon>Flammeovirgaceae</taxon>
        <taxon>Flammeovirga</taxon>
    </lineage>
</organism>
<feature type="domain" description="Pyridoxamine 5'-phosphate oxidase N-terminal" evidence="8">
    <location>
        <begin position="34"/>
        <end position="158"/>
    </location>
</feature>
<evidence type="ECO:0000256" key="7">
    <source>
        <dbReference type="PIRSR" id="PIRSR000190-2"/>
    </source>
</evidence>
<sequence>MKSKIADIRQDYSKKALEESDVLNHPIQQFEIWLEEAIKAEVMEPTALNVATVSKEGAISSRTVLLKGVEENAFVFYTNYNSRKGQALQDTKKAALNFFWPELERQVCIEGTVEKVSEETSDTYFESRPYKSKVGAWASEQSSEISSKNVIVTRFAKYAAKFITKVPRPPHWGGFAVNPTRIEFWQGRPSRLHDRIQYEKNEAGVWLRSRLAP</sequence>
<dbReference type="GO" id="GO:0008615">
    <property type="term" value="P:pyridoxine biosynthetic process"/>
    <property type="evidence" value="ECO:0007669"/>
    <property type="project" value="UniProtKB-UniRule"/>
</dbReference>
<reference evidence="10 11" key="1">
    <citation type="journal article" date="2012" name="Int. J. Syst. Evol. Microbiol.">
        <title>Flammeovirga pacifica sp. nov., isolated from deep-sea sediment.</title>
        <authorList>
            <person name="Xu H."/>
            <person name="Fu Y."/>
            <person name="Yang N."/>
            <person name="Ding Z."/>
            <person name="Lai Q."/>
            <person name="Zeng R."/>
        </authorList>
    </citation>
    <scope>NUCLEOTIDE SEQUENCE [LARGE SCALE GENOMIC DNA]</scope>
    <source>
        <strain evidence="11">DSM 24597 / LMG 26175 / WPAGA1</strain>
    </source>
</reference>
<name>A0A1S1Z502_FLAPC</name>
<feature type="binding site" evidence="5 7">
    <location>
        <begin position="141"/>
        <end position="142"/>
    </location>
    <ligand>
        <name>FMN</name>
        <dbReference type="ChEBI" id="CHEBI:58210"/>
    </ligand>
</feature>
<dbReference type="InterPro" id="IPR000659">
    <property type="entry name" value="Pyridox_Oxase"/>
</dbReference>
<comment type="function">
    <text evidence="5">Catalyzes the oxidation of either pyridoxine 5'-phosphate (PNP) or pyridoxamine 5'-phosphate (PMP) into pyridoxal 5'-phosphate (PLP).</text>
</comment>
<dbReference type="PROSITE" id="PS01064">
    <property type="entry name" value="PYRIDOX_OXIDASE"/>
    <property type="match status" value="1"/>
</dbReference>
<dbReference type="InterPro" id="IPR019740">
    <property type="entry name" value="Pyridox_Oxase_CS"/>
</dbReference>
<dbReference type="UniPathway" id="UPA01068">
    <property type="reaction ID" value="UER00304"/>
</dbReference>
<evidence type="ECO:0000256" key="2">
    <source>
        <dbReference type="ARBA" id="ARBA00022630"/>
    </source>
</evidence>
<comment type="catalytic activity">
    <reaction evidence="5">
        <text>pyridoxamine 5'-phosphate + O2 + H2O = pyridoxal 5'-phosphate + H2O2 + NH4(+)</text>
        <dbReference type="Rhea" id="RHEA:15817"/>
        <dbReference type="ChEBI" id="CHEBI:15377"/>
        <dbReference type="ChEBI" id="CHEBI:15379"/>
        <dbReference type="ChEBI" id="CHEBI:16240"/>
        <dbReference type="ChEBI" id="CHEBI:28938"/>
        <dbReference type="ChEBI" id="CHEBI:58451"/>
        <dbReference type="ChEBI" id="CHEBI:597326"/>
        <dbReference type="EC" id="1.4.3.5"/>
    </reaction>
</comment>
<feature type="binding site" evidence="5 7">
    <location>
        <position position="106"/>
    </location>
    <ligand>
        <name>FMN</name>
        <dbReference type="ChEBI" id="CHEBI:58210"/>
    </ligand>
</feature>
<dbReference type="OrthoDB" id="9780392at2"/>
<dbReference type="Pfam" id="PF01243">
    <property type="entry name" value="PNPOx_N"/>
    <property type="match status" value="1"/>
</dbReference>
<dbReference type="NCBIfam" id="TIGR00558">
    <property type="entry name" value="pdxH"/>
    <property type="match status" value="1"/>
</dbReference>
<keyword evidence="3 5" id="KW-0288">FMN</keyword>
<dbReference type="Gene3D" id="2.30.110.10">
    <property type="entry name" value="Electron Transport, Fmn-binding Protein, Chain A"/>
    <property type="match status" value="1"/>
</dbReference>
<proteinExistence type="inferred from homology"/>
<evidence type="ECO:0000313" key="10">
    <source>
        <dbReference type="EMBL" id="OHX68233.1"/>
    </source>
</evidence>
<comment type="caution">
    <text evidence="10">The sequence shown here is derived from an EMBL/GenBank/DDBJ whole genome shotgun (WGS) entry which is preliminary data.</text>
</comment>
<dbReference type="GO" id="GO:0010181">
    <property type="term" value="F:FMN binding"/>
    <property type="evidence" value="ECO:0007669"/>
    <property type="project" value="UniProtKB-UniRule"/>
</dbReference>
<dbReference type="STRING" id="915059.NH26_18715"/>
<feature type="binding site" evidence="5 7">
    <location>
        <position position="185"/>
    </location>
    <ligand>
        <name>FMN</name>
        <dbReference type="ChEBI" id="CHEBI:58210"/>
    </ligand>
</feature>
<dbReference type="EC" id="1.4.3.5" evidence="5"/>
<dbReference type="PANTHER" id="PTHR10851">
    <property type="entry name" value="PYRIDOXINE-5-PHOSPHATE OXIDASE"/>
    <property type="match status" value="1"/>
</dbReference>
<gene>
    <name evidence="5" type="primary">pdxH</name>
    <name evidence="10" type="ORF">NH26_18715</name>
</gene>
<evidence type="ECO:0000256" key="3">
    <source>
        <dbReference type="ARBA" id="ARBA00022643"/>
    </source>
</evidence>
<protein>
    <recommendedName>
        <fullName evidence="5">Pyridoxine/pyridoxamine 5'-phosphate oxidase</fullName>
        <ecNumber evidence="5">1.4.3.5</ecNumber>
    </recommendedName>
    <alternativeName>
        <fullName evidence="5">PNP/PMP oxidase</fullName>
        <shortName evidence="5">PNPOx</shortName>
    </alternativeName>
    <alternativeName>
        <fullName evidence="5">Pyridoxal 5'-phosphate synthase</fullName>
    </alternativeName>
</protein>
<feature type="binding site" evidence="5 7">
    <location>
        <position position="83"/>
    </location>
    <ligand>
        <name>FMN</name>
        <dbReference type="ChEBI" id="CHEBI:58210"/>
    </ligand>
</feature>
<evidence type="ECO:0000259" key="8">
    <source>
        <dbReference type="Pfam" id="PF01243"/>
    </source>
</evidence>
<accession>A0A1S1Z502</accession>
<comment type="pathway">
    <text evidence="5">Cofactor metabolism; pyridoxal 5'-phosphate salvage; pyridoxal 5'-phosphate from pyridoxamine 5'-phosphate: step 1/1.</text>
</comment>
<dbReference type="SUPFAM" id="SSF50475">
    <property type="entry name" value="FMN-binding split barrel"/>
    <property type="match status" value="1"/>
</dbReference>
<comment type="catalytic activity">
    <reaction evidence="5">
        <text>pyridoxine 5'-phosphate + O2 = pyridoxal 5'-phosphate + H2O2</text>
        <dbReference type="Rhea" id="RHEA:15149"/>
        <dbReference type="ChEBI" id="CHEBI:15379"/>
        <dbReference type="ChEBI" id="CHEBI:16240"/>
        <dbReference type="ChEBI" id="CHEBI:58589"/>
        <dbReference type="ChEBI" id="CHEBI:597326"/>
        <dbReference type="EC" id="1.4.3.5"/>
    </reaction>
</comment>
<evidence type="ECO:0000256" key="6">
    <source>
        <dbReference type="PIRSR" id="PIRSR000190-1"/>
    </source>
</evidence>
<comment type="subunit">
    <text evidence="5">Homodimer.</text>
</comment>
<comment type="pathway">
    <text evidence="5">Cofactor metabolism; pyridoxal 5'-phosphate salvage; pyridoxal 5'-phosphate from pyridoxine 5'-phosphate: step 1/1.</text>
</comment>
<feature type="domain" description="Pyridoxine 5'-phosphate oxidase dimerisation C-terminal" evidence="9">
    <location>
        <begin position="172"/>
        <end position="213"/>
    </location>
</feature>
<evidence type="ECO:0000313" key="11">
    <source>
        <dbReference type="Proteomes" id="UP000179797"/>
    </source>
</evidence>
<dbReference type="PANTHER" id="PTHR10851:SF0">
    <property type="entry name" value="PYRIDOXINE-5'-PHOSPHATE OXIDASE"/>
    <property type="match status" value="1"/>
</dbReference>
<keyword evidence="5" id="KW-0664">Pyridoxine biosynthesis</keyword>
<feature type="binding site" evidence="5 7">
    <location>
        <position position="84"/>
    </location>
    <ligand>
        <name>FMN</name>
        <dbReference type="ChEBI" id="CHEBI:58210"/>
    </ligand>
</feature>
<dbReference type="PIRSF" id="PIRSF000190">
    <property type="entry name" value="Pyd_amn-ph_oxd"/>
    <property type="match status" value="1"/>
</dbReference>
<dbReference type="Pfam" id="PF10590">
    <property type="entry name" value="PNP_phzG_C"/>
    <property type="match status" value="1"/>
</dbReference>
<evidence type="ECO:0000256" key="5">
    <source>
        <dbReference type="HAMAP-Rule" id="MF_01629"/>
    </source>
</evidence>
<keyword evidence="4 5" id="KW-0560">Oxidoreductase</keyword>
<dbReference type="InterPro" id="IPR012349">
    <property type="entry name" value="Split_barrel_FMN-bd"/>
</dbReference>
<feature type="binding site" evidence="5 6">
    <location>
        <position position="128"/>
    </location>
    <ligand>
        <name>substrate</name>
    </ligand>
</feature>
<evidence type="ECO:0000256" key="4">
    <source>
        <dbReference type="ARBA" id="ARBA00023002"/>
    </source>
</evidence>
<dbReference type="RefSeq" id="WP_044223490.1">
    <property type="nucleotide sequence ID" value="NZ_JRYR02000001.1"/>
</dbReference>
<dbReference type="NCBIfam" id="NF004231">
    <property type="entry name" value="PRK05679.1"/>
    <property type="match status" value="1"/>
</dbReference>
<dbReference type="GO" id="GO:0004733">
    <property type="term" value="F:pyridoxamine phosphate oxidase activity"/>
    <property type="evidence" value="ECO:0007669"/>
    <property type="project" value="UniProtKB-UniRule"/>
</dbReference>
<evidence type="ECO:0000259" key="9">
    <source>
        <dbReference type="Pfam" id="PF10590"/>
    </source>
</evidence>
<feature type="binding site" evidence="5 6">
    <location>
        <position position="67"/>
    </location>
    <ligand>
        <name>substrate</name>
    </ligand>
</feature>
<feature type="binding site" evidence="5 7">
    <location>
        <begin position="62"/>
        <end position="67"/>
    </location>
    <ligand>
        <name>FMN</name>
        <dbReference type="ChEBI" id="CHEBI:58210"/>
    </ligand>
</feature>
<keyword evidence="11" id="KW-1185">Reference proteome</keyword>
<dbReference type="HAMAP" id="MF_01629">
    <property type="entry name" value="PdxH"/>
    <property type="match status" value="1"/>
</dbReference>
<dbReference type="EMBL" id="JRYR02000001">
    <property type="protein sequence ID" value="OHX68233.1"/>
    <property type="molecule type" value="Genomic_DNA"/>
</dbReference>
<feature type="binding site" evidence="6">
    <location>
        <begin position="9"/>
        <end position="12"/>
    </location>
    <ligand>
        <name>substrate</name>
    </ligand>
</feature>
<feature type="binding site" evidence="5 6">
    <location>
        <position position="132"/>
    </location>
    <ligand>
        <name>substrate</name>
    </ligand>
</feature>
<comment type="cofactor">
    <cofactor evidence="5 7">
        <name>FMN</name>
        <dbReference type="ChEBI" id="CHEBI:58210"/>
    </cofactor>
    <text evidence="5 7">Binds 1 FMN per subunit.</text>
</comment>
<dbReference type="InterPro" id="IPR019576">
    <property type="entry name" value="Pyridoxamine_oxidase_dimer_C"/>
</dbReference>
<feature type="binding site" evidence="5 7">
    <location>
        <begin position="77"/>
        <end position="78"/>
    </location>
    <ligand>
        <name>FMN</name>
        <dbReference type="ChEBI" id="CHEBI:58210"/>
    </ligand>
</feature>
<dbReference type="AlphaFoldDB" id="A0A1S1Z502"/>
<feature type="binding site" evidence="5 7">
    <location>
        <position position="195"/>
    </location>
    <ligand>
        <name>FMN</name>
        <dbReference type="ChEBI" id="CHEBI:58210"/>
    </ligand>
</feature>
<evidence type="ECO:0000256" key="1">
    <source>
        <dbReference type="ARBA" id="ARBA00007301"/>
    </source>
</evidence>
<keyword evidence="2 5" id="KW-0285">Flavoprotein</keyword>
<feature type="binding site" evidence="5 6">
    <location>
        <begin position="191"/>
        <end position="193"/>
    </location>
    <ligand>
        <name>substrate</name>
    </ligand>
</feature>
<dbReference type="Proteomes" id="UP000179797">
    <property type="component" value="Unassembled WGS sequence"/>
</dbReference>